<dbReference type="CDD" id="cd10035">
    <property type="entry name" value="UDG_like"/>
    <property type="match status" value="1"/>
</dbReference>
<dbReference type="AlphaFoldDB" id="A0A1G6UQU0"/>
<reference evidence="2 3" key="1">
    <citation type="submission" date="2016-10" db="EMBL/GenBank/DDBJ databases">
        <authorList>
            <person name="de Groot N.N."/>
        </authorList>
    </citation>
    <scope>NUCLEOTIDE SEQUENCE [LARGE SCALE GENOMIC DNA]</scope>
    <source>
        <strain evidence="2 3">CGMCC 4.6858</strain>
    </source>
</reference>
<dbReference type="InterPro" id="IPR005122">
    <property type="entry name" value="Uracil-DNA_glycosylase-like"/>
</dbReference>
<dbReference type="RefSeq" id="WP_090858400.1">
    <property type="nucleotide sequence ID" value="NZ_FMZM01000008.1"/>
</dbReference>
<evidence type="ECO:0000313" key="2">
    <source>
        <dbReference type="EMBL" id="SDD43758.1"/>
    </source>
</evidence>
<accession>A0A1G6UQU0</accession>
<dbReference type="EMBL" id="FMZM01000008">
    <property type="protein sequence ID" value="SDD43758.1"/>
    <property type="molecule type" value="Genomic_DNA"/>
</dbReference>
<evidence type="ECO:0000313" key="3">
    <source>
        <dbReference type="Proteomes" id="UP000199034"/>
    </source>
</evidence>
<keyword evidence="3" id="KW-1185">Reference proteome</keyword>
<dbReference type="Gene3D" id="3.40.470.10">
    <property type="entry name" value="Uracil-DNA glycosylase-like domain"/>
    <property type="match status" value="1"/>
</dbReference>
<protein>
    <submittedName>
        <fullName evidence="2">Uracil-DNA glycosylase</fullName>
    </submittedName>
</protein>
<name>A0A1G6UQU0_9ACTN</name>
<proteinExistence type="predicted"/>
<organism evidence="2 3">
    <name type="scientific">Nocardioides lianchengensis</name>
    <dbReference type="NCBI Taxonomy" id="1045774"/>
    <lineage>
        <taxon>Bacteria</taxon>
        <taxon>Bacillati</taxon>
        <taxon>Actinomycetota</taxon>
        <taxon>Actinomycetes</taxon>
        <taxon>Propionibacteriales</taxon>
        <taxon>Nocardioidaceae</taxon>
        <taxon>Nocardioides</taxon>
    </lineage>
</organism>
<sequence>MTLRKKERVDDPHVRALNDLARSLRVDALTAGPTAERFVPWFDPDSGGVGARVLVLMESPGPRTVRAGDLGFSSEDNDDPTAAALRHARERSGLTRSAYLRWNVVPWPLYDEAGSRRPPTMVDLDDARPALSALLGLLPDLEVVVTVGAPALNGIMRLITSEPVDLARTPRVLGVPHPSPRNARQRTEARERLEHALASAVRDDSPSGPN</sequence>
<dbReference type="Pfam" id="PF03167">
    <property type="entry name" value="UDG"/>
    <property type="match status" value="1"/>
</dbReference>
<dbReference type="STRING" id="1045774.SAMN05421872_10864"/>
<evidence type="ECO:0000259" key="1">
    <source>
        <dbReference type="Pfam" id="PF03167"/>
    </source>
</evidence>
<feature type="domain" description="Uracil-DNA glycosylase-like" evidence="1">
    <location>
        <begin position="46"/>
        <end position="195"/>
    </location>
</feature>
<dbReference type="InterPro" id="IPR036895">
    <property type="entry name" value="Uracil-DNA_glycosylase-like_sf"/>
</dbReference>
<dbReference type="OrthoDB" id="4452717at2"/>
<dbReference type="Proteomes" id="UP000199034">
    <property type="component" value="Unassembled WGS sequence"/>
</dbReference>
<dbReference type="SUPFAM" id="SSF52141">
    <property type="entry name" value="Uracil-DNA glycosylase-like"/>
    <property type="match status" value="1"/>
</dbReference>
<gene>
    <name evidence="2" type="ORF">SAMN05421872_10864</name>
</gene>